<evidence type="ECO:0000256" key="2">
    <source>
        <dbReference type="PROSITE-ProRule" id="PRU00464"/>
    </source>
</evidence>
<feature type="domain" description="HIT" evidence="3">
    <location>
        <begin position="5"/>
        <end position="110"/>
    </location>
</feature>
<evidence type="ECO:0000313" key="4">
    <source>
        <dbReference type="EMBL" id="KKS69395.1"/>
    </source>
</evidence>
<dbReference type="Proteomes" id="UP000034785">
    <property type="component" value="Unassembled WGS sequence"/>
</dbReference>
<name>A0A0G1B7L3_9BACT</name>
<proteinExistence type="predicted"/>
<organism evidence="4 5">
    <name type="scientific">Candidatus Daviesbacteria bacterium GW2011_GWA2_42_7</name>
    <dbReference type="NCBI Taxonomy" id="1618425"/>
    <lineage>
        <taxon>Bacteria</taxon>
        <taxon>Candidatus Daviesiibacteriota</taxon>
    </lineage>
</organism>
<evidence type="ECO:0000256" key="1">
    <source>
        <dbReference type="PIRSR" id="PIRSR601310-1"/>
    </source>
</evidence>
<dbReference type="InterPro" id="IPR001310">
    <property type="entry name" value="Histidine_triad_HIT"/>
</dbReference>
<comment type="caution">
    <text evidence="4">The sequence shown here is derived from an EMBL/GenBank/DDBJ whole genome shotgun (WGS) entry which is preliminary data.</text>
</comment>
<evidence type="ECO:0000259" key="3">
    <source>
        <dbReference type="PROSITE" id="PS51084"/>
    </source>
</evidence>
<dbReference type="InterPro" id="IPR011146">
    <property type="entry name" value="HIT-like"/>
</dbReference>
<dbReference type="PRINTS" id="PR00332">
    <property type="entry name" value="HISTRIAD"/>
</dbReference>
<dbReference type="AlphaFoldDB" id="A0A0G1B7L3"/>
<sequence length="134" mass="14918">MEDCIFCKIIRGEVPSFKVWEDENFLAFLSIEPINPGHTLVIPKKHIDYVFDMEESQLGELFVVCKPIAEALKKVFNPLSGKIGIMVAGQEVPHVHISLIPINNEGDLTFERAKQATSENLQENAGKIKAELAG</sequence>
<dbReference type="Pfam" id="PF01230">
    <property type="entry name" value="HIT"/>
    <property type="match status" value="1"/>
</dbReference>
<feature type="active site" description="Tele-AMP-histidine intermediate" evidence="1">
    <location>
        <position position="96"/>
    </location>
</feature>
<comment type="caution">
    <text evidence="2">Lacks conserved residue(s) required for the propagation of feature annotation.</text>
</comment>
<dbReference type="SUPFAM" id="SSF54197">
    <property type="entry name" value="HIT-like"/>
    <property type="match status" value="1"/>
</dbReference>
<reference evidence="4 5" key="1">
    <citation type="journal article" date="2015" name="Nature">
        <title>rRNA introns, odd ribosomes, and small enigmatic genomes across a large radiation of phyla.</title>
        <authorList>
            <person name="Brown C.T."/>
            <person name="Hug L.A."/>
            <person name="Thomas B.C."/>
            <person name="Sharon I."/>
            <person name="Castelle C.J."/>
            <person name="Singh A."/>
            <person name="Wilkins M.J."/>
            <person name="Williams K.H."/>
            <person name="Banfield J.F."/>
        </authorList>
    </citation>
    <scope>NUCLEOTIDE SEQUENCE [LARGE SCALE GENOMIC DNA]</scope>
</reference>
<dbReference type="GO" id="GO:0009117">
    <property type="term" value="P:nucleotide metabolic process"/>
    <property type="evidence" value="ECO:0007669"/>
    <property type="project" value="TreeGrafter"/>
</dbReference>
<gene>
    <name evidence="4" type="ORF">UV41_C0055G0004</name>
</gene>
<dbReference type="InterPro" id="IPR036265">
    <property type="entry name" value="HIT-like_sf"/>
</dbReference>
<dbReference type="PANTHER" id="PTHR46648:SF1">
    <property type="entry name" value="ADENOSINE 5'-MONOPHOSPHORAMIDASE HNT1"/>
    <property type="match status" value="1"/>
</dbReference>
<dbReference type="GO" id="GO:0003824">
    <property type="term" value="F:catalytic activity"/>
    <property type="evidence" value="ECO:0007669"/>
    <property type="project" value="InterPro"/>
</dbReference>
<dbReference type="Gene3D" id="3.30.428.10">
    <property type="entry name" value="HIT-like"/>
    <property type="match status" value="1"/>
</dbReference>
<dbReference type="PANTHER" id="PTHR46648">
    <property type="entry name" value="HIT FAMILY PROTEIN 1"/>
    <property type="match status" value="1"/>
</dbReference>
<accession>A0A0G1B7L3</accession>
<dbReference type="PROSITE" id="PS51084">
    <property type="entry name" value="HIT_2"/>
    <property type="match status" value="1"/>
</dbReference>
<dbReference type="EMBL" id="LCEJ01000055">
    <property type="protein sequence ID" value="KKS69395.1"/>
    <property type="molecule type" value="Genomic_DNA"/>
</dbReference>
<evidence type="ECO:0000313" key="5">
    <source>
        <dbReference type="Proteomes" id="UP000034785"/>
    </source>
</evidence>
<protein>
    <submittedName>
        <fullName evidence="4">Histidine triad (HIT) protein</fullName>
    </submittedName>
</protein>